<reference evidence="3" key="1">
    <citation type="submission" date="2025-08" db="UniProtKB">
        <authorList>
            <consortium name="RefSeq"/>
        </authorList>
    </citation>
    <scope>IDENTIFICATION</scope>
    <source>
        <tissue evidence="3">Whole organism</tissue>
    </source>
</reference>
<dbReference type="RefSeq" id="XP_018018382.1">
    <property type="nucleotide sequence ID" value="XM_018162893.2"/>
</dbReference>
<keyword evidence="1" id="KW-0472">Membrane</keyword>
<feature type="transmembrane region" description="Helical" evidence="1">
    <location>
        <begin position="12"/>
        <end position="31"/>
    </location>
</feature>
<evidence type="ECO:0000256" key="1">
    <source>
        <dbReference type="SAM" id="Phobius"/>
    </source>
</evidence>
<organism evidence="2 3">
    <name type="scientific">Hyalella azteca</name>
    <name type="common">Amphipod</name>
    <dbReference type="NCBI Taxonomy" id="294128"/>
    <lineage>
        <taxon>Eukaryota</taxon>
        <taxon>Metazoa</taxon>
        <taxon>Ecdysozoa</taxon>
        <taxon>Arthropoda</taxon>
        <taxon>Crustacea</taxon>
        <taxon>Multicrustacea</taxon>
        <taxon>Malacostraca</taxon>
        <taxon>Eumalacostraca</taxon>
        <taxon>Peracarida</taxon>
        <taxon>Amphipoda</taxon>
        <taxon>Senticaudata</taxon>
        <taxon>Talitrida</taxon>
        <taxon>Talitroidea</taxon>
        <taxon>Hyalellidae</taxon>
        <taxon>Hyalella</taxon>
    </lineage>
</organism>
<gene>
    <name evidence="3" type="primary">LOC108674914</name>
</gene>
<evidence type="ECO:0000313" key="3">
    <source>
        <dbReference type="RefSeq" id="XP_018018382.1"/>
    </source>
</evidence>
<evidence type="ECO:0000313" key="2">
    <source>
        <dbReference type="Proteomes" id="UP000694843"/>
    </source>
</evidence>
<protein>
    <submittedName>
        <fullName evidence="3">Uncharacterized protein LOC108674914</fullName>
    </submittedName>
</protein>
<keyword evidence="1" id="KW-0812">Transmembrane</keyword>
<dbReference type="AlphaFoldDB" id="A0A8B7NXB1"/>
<accession>A0A8B7NXB1</accession>
<keyword evidence="2" id="KW-1185">Reference proteome</keyword>
<sequence>MSRKARNRPGRTKTVLGVVGFVIALFSYLMLQQDTEVEPVAGLRQNYDGYSNYSLPLHFAYKKYNTTKVLCGAECTSTDSCNAFTYKMNASVSCRLYRQPPTVWGYQASEDPTADVFFKKYLFGRAKRTLNGRYYYIGQKLMTVKEAANHCETLPGGIFQLSVNSEETERLGLYKIMYTVQKLTIKDGHQLCLRECHWLDDCRAVTYKEAFNSSCRHYRHTPAHWEYSAHTDRNAVVYLKKSLFHANATMKGRKFYQLSSIAMNLTEAVAFCDQLSTERMSHVAATYERPPKPSFKGMLEERYQLASEASRLREKSSKSSHGIFYQTITNLSKLESQDNGPVRLRSSSYVRTYHIYDGHHKVALLNSSAKGFAFCEYNPLIVDEVSVLAFTGYPAFDVDIDLREIVYSWN</sequence>
<dbReference type="KEGG" id="hazt:108674914"/>
<dbReference type="GeneID" id="108674914"/>
<proteinExistence type="predicted"/>
<name>A0A8B7NXB1_HYAAZ</name>
<dbReference type="Proteomes" id="UP000694843">
    <property type="component" value="Unplaced"/>
</dbReference>
<keyword evidence="1" id="KW-1133">Transmembrane helix</keyword>